<gene>
    <name evidence="2" type="ORF">CLOHIR_01496</name>
</gene>
<evidence type="ECO:0000313" key="3">
    <source>
        <dbReference type="Proteomes" id="UP000003178"/>
    </source>
</evidence>
<accession>B6G040</accession>
<reference evidence="2 3" key="2">
    <citation type="submission" date="2008-10" db="EMBL/GenBank/DDBJ databases">
        <title>Draft genome sequence of Clostridium hiranonis (DSM 13275).</title>
        <authorList>
            <person name="Sudarsanam P."/>
            <person name="Ley R."/>
            <person name="Guruge J."/>
            <person name="Turnbaugh P.J."/>
            <person name="Mahowald M."/>
            <person name="Liep D."/>
            <person name="Gordon J."/>
        </authorList>
    </citation>
    <scope>NUCLEOTIDE SEQUENCE [LARGE SCALE GENOMIC DNA]</scope>
    <source>
        <strain evidence="2 3">DSM 13275</strain>
    </source>
</reference>
<feature type="transmembrane region" description="Helical" evidence="1">
    <location>
        <begin position="28"/>
        <end position="48"/>
    </location>
</feature>
<dbReference type="EMBL" id="ABWP01000060">
    <property type="protein sequence ID" value="EEA84868.1"/>
    <property type="molecule type" value="Genomic_DNA"/>
</dbReference>
<organism evidence="2 3">
    <name type="scientific">Peptacetobacter hiranonis (strain DSM 13275 / JCM 10541 / KCTC 15199 / TO-931)</name>
    <name type="common">Clostridium hiranonis</name>
    <dbReference type="NCBI Taxonomy" id="500633"/>
    <lineage>
        <taxon>Bacteria</taxon>
        <taxon>Bacillati</taxon>
        <taxon>Bacillota</taxon>
        <taxon>Clostridia</taxon>
        <taxon>Peptostreptococcales</taxon>
        <taxon>Peptostreptococcaceae</taxon>
        <taxon>Peptacetobacter</taxon>
    </lineage>
</organism>
<reference evidence="2 3" key="1">
    <citation type="submission" date="2008-09" db="EMBL/GenBank/DDBJ databases">
        <authorList>
            <person name="Fulton L."/>
            <person name="Clifton S."/>
            <person name="Fulton B."/>
            <person name="Xu J."/>
            <person name="Minx P."/>
            <person name="Pepin K.H."/>
            <person name="Johnson M."/>
            <person name="Thiruvilangam P."/>
            <person name="Bhonagiri V."/>
            <person name="Nash W.E."/>
            <person name="Mardis E.R."/>
            <person name="Wilson R.K."/>
        </authorList>
    </citation>
    <scope>NUCLEOTIDE SEQUENCE [LARGE SCALE GENOMIC DNA]</scope>
    <source>
        <strain evidence="2 3">DSM 13275</strain>
    </source>
</reference>
<evidence type="ECO:0000256" key="1">
    <source>
        <dbReference type="SAM" id="Phobius"/>
    </source>
</evidence>
<keyword evidence="3" id="KW-1185">Reference proteome</keyword>
<comment type="caution">
    <text evidence="2">The sequence shown here is derived from an EMBL/GenBank/DDBJ whole genome shotgun (WGS) entry which is preliminary data.</text>
</comment>
<sequence>MDESPKPGRGITRFESKKGMLQNLQHPFVYPGAKSSYTLVLLFYKFIFFY</sequence>
<protein>
    <submittedName>
        <fullName evidence="2">Uncharacterized protein</fullName>
    </submittedName>
</protein>
<keyword evidence="1" id="KW-0472">Membrane</keyword>
<keyword evidence="1" id="KW-1133">Transmembrane helix</keyword>
<keyword evidence="1" id="KW-0812">Transmembrane</keyword>
<name>B6G040_PEPHT</name>
<dbReference type="AlphaFoldDB" id="B6G040"/>
<dbReference type="Proteomes" id="UP000003178">
    <property type="component" value="Unassembled WGS sequence"/>
</dbReference>
<proteinExistence type="predicted"/>
<evidence type="ECO:0000313" key="2">
    <source>
        <dbReference type="EMBL" id="EEA84868.1"/>
    </source>
</evidence>
<dbReference type="HOGENOM" id="CLU_3116339_0_0_9"/>